<dbReference type="Proteomes" id="UP000661607">
    <property type="component" value="Unassembled WGS sequence"/>
</dbReference>
<evidence type="ECO:0000256" key="2">
    <source>
        <dbReference type="ARBA" id="ARBA00008900"/>
    </source>
</evidence>
<proteinExistence type="inferred from homology"/>
<gene>
    <name evidence="7" type="ORF">H4W81_009404</name>
</gene>
<evidence type="ECO:0000256" key="3">
    <source>
        <dbReference type="ARBA" id="ARBA00012982"/>
    </source>
</evidence>
<dbReference type="RefSeq" id="WP_192781533.1">
    <property type="nucleotide sequence ID" value="NZ_BAAASY010000032.1"/>
</dbReference>
<evidence type="ECO:0000256" key="4">
    <source>
        <dbReference type="ARBA" id="ARBA00018141"/>
    </source>
</evidence>
<evidence type="ECO:0000313" key="7">
    <source>
        <dbReference type="EMBL" id="MBE1566532.1"/>
    </source>
</evidence>
<dbReference type="InterPro" id="IPR038418">
    <property type="entry name" value="6-PTP_synth/QueD_sf"/>
</dbReference>
<dbReference type="PANTHER" id="PTHR12589:SF8">
    <property type="entry name" value="6-CARBOXY-5,6,7,8-TETRAHYDROPTERIN SYNTHASE"/>
    <property type="match status" value="1"/>
</dbReference>
<dbReference type="EC" id="4.1.2.50" evidence="3"/>
<evidence type="ECO:0000256" key="6">
    <source>
        <dbReference type="ARBA" id="ARBA00048807"/>
    </source>
</evidence>
<evidence type="ECO:0000256" key="1">
    <source>
        <dbReference type="ARBA" id="ARBA00005061"/>
    </source>
</evidence>
<reference evidence="7 8" key="1">
    <citation type="submission" date="2020-10" db="EMBL/GenBank/DDBJ databases">
        <title>Sequencing the genomes of 1000 actinobacteria strains.</title>
        <authorList>
            <person name="Klenk H.-P."/>
        </authorList>
    </citation>
    <scope>NUCLEOTIDE SEQUENCE [LARGE SCALE GENOMIC DNA]</scope>
    <source>
        <strain evidence="7 8">DSM 43748</strain>
    </source>
</reference>
<keyword evidence="8" id="KW-1185">Reference proteome</keyword>
<dbReference type="SUPFAM" id="SSF55620">
    <property type="entry name" value="Tetrahydrobiopterin biosynthesis enzymes-like"/>
    <property type="match status" value="1"/>
</dbReference>
<comment type="pathway">
    <text evidence="1">Purine metabolism; 7-cyano-7-deazaguanine biosynthesis.</text>
</comment>
<dbReference type="InterPro" id="IPR007115">
    <property type="entry name" value="6-PTP_synth/QueD"/>
</dbReference>
<comment type="similarity">
    <text evidence="2">Belongs to the PTPS family. QueD subfamily.</text>
</comment>
<sequence length="268" mass="29785">MYTQTVDHTFHAAHSLPHLAGKCSSLHGHTWRVSITIAGPSLDKDGVLVEFGAFKKQMIQWIDTRLDHSLMLGTGDNLVPLLRPTTEHWDTDNFAPSPLAKAFDERGQRLFIFGRDFPDIAWPSVEGVAQLLAHHAHTWLDAATTRRDVHVHTVTVRETDNNAATWHNPNPEPASLSTRSLRAALDGRRKALASLAHRHNLGPDTVRQLLEDQAPALVQQIVQETGVDADSARVFLTGEMRRTLGELETLVDTELHAWLKQSPAPNSN</sequence>
<organism evidence="7 8">
    <name type="scientific">Nonomuraea africana</name>
    <dbReference type="NCBI Taxonomy" id="46171"/>
    <lineage>
        <taxon>Bacteria</taxon>
        <taxon>Bacillati</taxon>
        <taxon>Actinomycetota</taxon>
        <taxon>Actinomycetes</taxon>
        <taxon>Streptosporangiales</taxon>
        <taxon>Streptosporangiaceae</taxon>
        <taxon>Nonomuraea</taxon>
    </lineage>
</organism>
<dbReference type="EMBL" id="JADBEF010000002">
    <property type="protein sequence ID" value="MBE1566532.1"/>
    <property type="molecule type" value="Genomic_DNA"/>
</dbReference>
<dbReference type="PANTHER" id="PTHR12589">
    <property type="entry name" value="PYRUVOYL TETRAHYDROBIOPTERIN SYNTHASE"/>
    <property type="match status" value="1"/>
</dbReference>
<evidence type="ECO:0000313" key="8">
    <source>
        <dbReference type="Proteomes" id="UP000661607"/>
    </source>
</evidence>
<dbReference type="Gene3D" id="3.30.479.10">
    <property type="entry name" value="6-pyruvoyl tetrahydropterin synthase/QueD"/>
    <property type="match status" value="1"/>
</dbReference>
<comment type="catalytic activity">
    <reaction evidence="6">
        <text>7,8-dihydroneopterin 3'-triphosphate + H2O = 6-carboxy-5,6,7,8-tetrahydropterin + triphosphate + acetaldehyde + 2 H(+)</text>
        <dbReference type="Rhea" id="RHEA:27966"/>
        <dbReference type="ChEBI" id="CHEBI:15343"/>
        <dbReference type="ChEBI" id="CHEBI:15377"/>
        <dbReference type="ChEBI" id="CHEBI:15378"/>
        <dbReference type="ChEBI" id="CHEBI:18036"/>
        <dbReference type="ChEBI" id="CHEBI:58462"/>
        <dbReference type="ChEBI" id="CHEBI:61032"/>
        <dbReference type="EC" id="4.1.2.50"/>
    </reaction>
</comment>
<dbReference type="Pfam" id="PF01242">
    <property type="entry name" value="PTPS"/>
    <property type="match status" value="1"/>
</dbReference>
<protein>
    <recommendedName>
        <fullName evidence="4">6-carboxy-5,6,7,8-tetrahydropterin synthase</fullName>
        <ecNumber evidence="3">4.1.2.50</ecNumber>
    </recommendedName>
    <alternativeName>
        <fullName evidence="5">Queuosine biosynthesis protein QueD</fullName>
    </alternativeName>
</protein>
<name>A0ABR9KY96_9ACTN</name>
<comment type="caution">
    <text evidence="7">The sequence shown here is derived from an EMBL/GenBank/DDBJ whole genome shotgun (WGS) entry which is preliminary data.</text>
</comment>
<evidence type="ECO:0000256" key="5">
    <source>
        <dbReference type="ARBA" id="ARBA00031449"/>
    </source>
</evidence>
<accession>A0ABR9KY96</accession>